<organism evidence="6 7">
    <name type="scientific">Cryobacterium lactosi</name>
    <dbReference type="NCBI Taxonomy" id="1259202"/>
    <lineage>
        <taxon>Bacteria</taxon>
        <taxon>Bacillati</taxon>
        <taxon>Actinomycetota</taxon>
        <taxon>Actinomycetes</taxon>
        <taxon>Micrococcales</taxon>
        <taxon>Microbacteriaceae</taxon>
        <taxon>Cryobacterium</taxon>
    </lineage>
</organism>
<dbReference type="Proteomes" id="UP000298468">
    <property type="component" value="Unassembled WGS sequence"/>
</dbReference>
<dbReference type="SMART" id="SM00458">
    <property type="entry name" value="RICIN"/>
    <property type="match status" value="2"/>
</dbReference>
<dbReference type="Pfam" id="PF04616">
    <property type="entry name" value="Glyco_hydro_43"/>
    <property type="match status" value="1"/>
</dbReference>
<dbReference type="PANTHER" id="PTHR43817:SF1">
    <property type="entry name" value="HYDROLASE, FAMILY 43, PUTATIVE (AFU_ORTHOLOGUE AFUA_3G01660)-RELATED"/>
    <property type="match status" value="1"/>
</dbReference>
<evidence type="ECO:0000256" key="1">
    <source>
        <dbReference type="ARBA" id="ARBA00009865"/>
    </source>
</evidence>
<evidence type="ECO:0000256" key="4">
    <source>
        <dbReference type="ARBA" id="ARBA00023295"/>
    </source>
</evidence>
<evidence type="ECO:0000256" key="3">
    <source>
        <dbReference type="ARBA" id="ARBA00022801"/>
    </source>
</evidence>
<dbReference type="Gene3D" id="2.115.10.20">
    <property type="entry name" value="Glycosyl hydrolase domain, family 43"/>
    <property type="match status" value="1"/>
</dbReference>
<dbReference type="InterPro" id="IPR035992">
    <property type="entry name" value="Ricin_B-like_lectins"/>
</dbReference>
<evidence type="ECO:0000256" key="2">
    <source>
        <dbReference type="ARBA" id="ARBA00022729"/>
    </source>
</evidence>
<dbReference type="RefSeq" id="WP_134641047.1">
    <property type="nucleotide sequence ID" value="NZ_SOHM01000028.1"/>
</dbReference>
<dbReference type="SUPFAM" id="SSF75005">
    <property type="entry name" value="Arabinanase/levansucrase/invertase"/>
    <property type="match status" value="1"/>
</dbReference>
<dbReference type="OrthoDB" id="177947at2"/>
<dbReference type="GO" id="GO:0004553">
    <property type="term" value="F:hydrolase activity, hydrolyzing O-glycosyl compounds"/>
    <property type="evidence" value="ECO:0007669"/>
    <property type="project" value="InterPro"/>
</dbReference>
<evidence type="ECO:0000313" key="6">
    <source>
        <dbReference type="EMBL" id="TFD88661.1"/>
    </source>
</evidence>
<evidence type="ECO:0000259" key="5">
    <source>
        <dbReference type="SMART" id="SM00458"/>
    </source>
</evidence>
<keyword evidence="3" id="KW-0378">Hydrolase</keyword>
<dbReference type="PROSITE" id="PS50231">
    <property type="entry name" value="RICIN_B_LECTIN"/>
    <property type="match status" value="2"/>
</dbReference>
<dbReference type="SUPFAM" id="SSF50370">
    <property type="entry name" value="Ricin B-like lectins"/>
    <property type="match status" value="2"/>
</dbReference>
<dbReference type="InterPro" id="IPR023296">
    <property type="entry name" value="Glyco_hydro_beta-prop_sf"/>
</dbReference>
<feature type="domain" description="Ricin B lectin" evidence="5">
    <location>
        <begin position="493"/>
        <end position="630"/>
    </location>
</feature>
<sequence>MGRRSFVFIAAIVIAVIATVVAPISFADQATAVGEPTFQNAIFNGADPTIEYHNGNYYLAATTWTNQVTMSKSPTLAGLKTAAVATVYSDTTPGRNNTMWAPELQRLQGPNGWRWYLMYTMGGTRSEDTQHLHVLESAGDDPMGPYLYKGRPIPTDSWHIDGAYMQLGGELFALWSQIAPDGRQSNYIARMSDPWTATGPGSLLSKPTESWETVGGAVNEGPVPLQRAGKTYIVYSASGCWTPDYQLGMLTYLGGDPAQAASWIKSTGAVFSKANGVYGPGHNDFFSSPDGTQTWNAYHGNDLASQVCDTTRTTRAQQVTWDSADSPVFGQPAATTAPLAVPSGELGPITAQVNAASWQLMNRNSGLCASVAISAVPDGAGLIQAPCTDAAANWKWDSTADGWYRLVNSVSGKSLDSASCGTANGTAARQWSWIANSCQQWRPTTTTSGYVTIANRDNGMVLDAANCASAAGSAIRQWTALGNTCQEWLLRPAGDVRIVSAASGKSFDIPFCSTSNGAALQQWQWVDSPCQRWTFTPSTNGYVEIHPATASSLCLTVANNSSADGAPITQATCGALNSEWQAEPTTDGFTKFVSAATGKVLDLAGCSSNDGAAIEQRSNLNNQCRRFRITP</sequence>
<comment type="similarity">
    <text evidence="1">Belongs to the glycosyl hydrolase 43 family.</text>
</comment>
<keyword evidence="2" id="KW-0732">Signal</keyword>
<dbReference type="InterPro" id="IPR000772">
    <property type="entry name" value="Ricin_B_lectin"/>
</dbReference>
<comment type="caution">
    <text evidence="6">The sequence shown here is derived from an EMBL/GenBank/DDBJ whole genome shotgun (WGS) entry which is preliminary data.</text>
</comment>
<dbReference type="CDD" id="cd18820">
    <property type="entry name" value="GH43_LbAraf43-like"/>
    <property type="match status" value="1"/>
</dbReference>
<accession>A0A4R9BRZ4</accession>
<feature type="domain" description="Ricin B lectin" evidence="5">
    <location>
        <begin position="355"/>
        <end position="491"/>
    </location>
</feature>
<dbReference type="PANTHER" id="PTHR43817">
    <property type="entry name" value="GLYCOSYL HYDROLASE"/>
    <property type="match status" value="1"/>
</dbReference>
<dbReference type="Gene3D" id="2.80.10.50">
    <property type="match status" value="5"/>
</dbReference>
<dbReference type="EMBL" id="SOHM01000028">
    <property type="protein sequence ID" value="TFD88661.1"/>
    <property type="molecule type" value="Genomic_DNA"/>
</dbReference>
<name>A0A4R9BRZ4_9MICO</name>
<protein>
    <submittedName>
        <fullName evidence="6">Alpha-L-arabinofuranosidase</fullName>
    </submittedName>
</protein>
<dbReference type="GO" id="GO:0005975">
    <property type="term" value="P:carbohydrate metabolic process"/>
    <property type="evidence" value="ECO:0007669"/>
    <property type="project" value="InterPro"/>
</dbReference>
<gene>
    <name evidence="6" type="ORF">E3T61_11730</name>
</gene>
<reference evidence="6 7" key="1">
    <citation type="submission" date="2019-03" db="EMBL/GenBank/DDBJ databases">
        <title>Genomics of glacier-inhabiting Cryobacterium strains.</title>
        <authorList>
            <person name="Liu Q."/>
            <person name="Xin Y.-H."/>
        </authorList>
    </citation>
    <scope>NUCLEOTIDE SEQUENCE [LARGE SCALE GENOMIC DNA]</scope>
    <source>
        <strain evidence="6 7">Sr59</strain>
    </source>
</reference>
<keyword evidence="7" id="KW-1185">Reference proteome</keyword>
<dbReference type="InterPro" id="IPR006710">
    <property type="entry name" value="Glyco_hydro_43"/>
</dbReference>
<evidence type="ECO:0000313" key="7">
    <source>
        <dbReference type="Proteomes" id="UP000298468"/>
    </source>
</evidence>
<dbReference type="CDD" id="cd00161">
    <property type="entry name" value="beta-trefoil_Ricin-like"/>
    <property type="match status" value="2"/>
</dbReference>
<keyword evidence="4" id="KW-0326">Glycosidase</keyword>
<dbReference type="Pfam" id="PF14200">
    <property type="entry name" value="RicinB_lectin_2"/>
    <property type="match status" value="3"/>
</dbReference>
<dbReference type="AlphaFoldDB" id="A0A4R9BRZ4"/>
<proteinExistence type="inferred from homology"/>